<dbReference type="GO" id="GO:0005886">
    <property type="term" value="C:plasma membrane"/>
    <property type="evidence" value="ECO:0007669"/>
    <property type="project" value="UniProtKB-SubCell"/>
</dbReference>
<keyword evidence="5 6" id="KW-0472">Membrane</keyword>
<feature type="transmembrane region" description="Helical" evidence="6">
    <location>
        <begin position="185"/>
        <end position="204"/>
    </location>
</feature>
<feature type="transmembrane region" description="Helical" evidence="6">
    <location>
        <begin position="130"/>
        <end position="149"/>
    </location>
</feature>
<feature type="transmembrane region" description="Helical" evidence="6">
    <location>
        <begin position="273"/>
        <end position="290"/>
    </location>
</feature>
<evidence type="ECO:0000256" key="3">
    <source>
        <dbReference type="ARBA" id="ARBA00022692"/>
    </source>
</evidence>
<evidence type="ECO:0000256" key="4">
    <source>
        <dbReference type="ARBA" id="ARBA00022989"/>
    </source>
</evidence>
<dbReference type="InterPro" id="IPR000620">
    <property type="entry name" value="EamA_dom"/>
</dbReference>
<accession>A0A2S7T143</accession>
<gene>
    <name evidence="8" type="ORF">CJD36_001955</name>
</gene>
<sequence length="298" mass="32471">MNNKPVSDKLMLIAIVVSMFLWGLGWPSAKVLTHYASVVNLGVYRYIIVVASLFLLLIFSRQRLTIKKAGIPFVVAAGVLLAAYSYLFFMGLKNGSPGAGGVLVTTLNPIMAYVLGALIDRKLPSRNEAIGLALGSLAGVILLRLWSSTSILDSGNIYFLLSAVLWAAMSKFTSKGTRYGTSTGFSLWQYVITLACLLPLVDFNEFSVVLSIRDHAFWFNLFFGAIMVTTVATTMYFYATTRLGAEKASSFIFLVPLAAAVSSWLFLGEHILIHTIIGGVLGMAAVYMINRKPKIVGR</sequence>
<dbReference type="PANTHER" id="PTHR32322:SF18">
    <property type="entry name" value="S-ADENOSYLMETHIONINE_S-ADENOSYLHOMOCYSTEINE TRANSPORTER"/>
    <property type="match status" value="1"/>
</dbReference>
<dbReference type="InterPro" id="IPR037185">
    <property type="entry name" value="EmrE-like"/>
</dbReference>
<dbReference type="Pfam" id="PF00892">
    <property type="entry name" value="EamA"/>
    <property type="match status" value="2"/>
</dbReference>
<feature type="transmembrane region" description="Helical" evidence="6">
    <location>
        <begin position="71"/>
        <end position="92"/>
    </location>
</feature>
<dbReference type="EMBL" id="PPSL01000001">
    <property type="protein sequence ID" value="PQJ12535.1"/>
    <property type="molecule type" value="Genomic_DNA"/>
</dbReference>
<name>A0A2S7T143_9BACT</name>
<evidence type="ECO:0000256" key="5">
    <source>
        <dbReference type="ARBA" id="ARBA00023136"/>
    </source>
</evidence>
<comment type="caution">
    <text evidence="8">The sequence shown here is derived from an EMBL/GenBank/DDBJ whole genome shotgun (WGS) entry which is preliminary data.</text>
</comment>
<reference evidence="8 9" key="1">
    <citation type="submission" date="2018-01" db="EMBL/GenBank/DDBJ databases">
        <title>A novel member of the phylum Bacteroidetes isolated from glacier ice.</title>
        <authorList>
            <person name="Liu Q."/>
            <person name="Xin Y.-H."/>
        </authorList>
    </citation>
    <scope>NUCLEOTIDE SEQUENCE [LARGE SCALE GENOMIC DNA]</scope>
    <source>
        <strain evidence="8 9">RB1R16</strain>
    </source>
</reference>
<dbReference type="PANTHER" id="PTHR32322">
    <property type="entry name" value="INNER MEMBRANE TRANSPORTER"/>
    <property type="match status" value="1"/>
</dbReference>
<keyword evidence="3 6" id="KW-0812">Transmembrane</keyword>
<dbReference type="Proteomes" id="UP000239872">
    <property type="component" value="Unassembled WGS sequence"/>
</dbReference>
<evidence type="ECO:0000256" key="2">
    <source>
        <dbReference type="ARBA" id="ARBA00022475"/>
    </source>
</evidence>
<organism evidence="8 9">
    <name type="scientific">Flavipsychrobacter stenotrophus</name>
    <dbReference type="NCBI Taxonomy" id="2077091"/>
    <lineage>
        <taxon>Bacteria</taxon>
        <taxon>Pseudomonadati</taxon>
        <taxon>Bacteroidota</taxon>
        <taxon>Chitinophagia</taxon>
        <taxon>Chitinophagales</taxon>
        <taxon>Chitinophagaceae</taxon>
        <taxon>Flavipsychrobacter</taxon>
    </lineage>
</organism>
<protein>
    <recommendedName>
        <fullName evidence="7">EamA domain-containing protein</fullName>
    </recommendedName>
</protein>
<evidence type="ECO:0000256" key="1">
    <source>
        <dbReference type="ARBA" id="ARBA00004651"/>
    </source>
</evidence>
<feature type="transmembrane region" description="Helical" evidence="6">
    <location>
        <begin position="216"/>
        <end position="239"/>
    </location>
</feature>
<feature type="transmembrane region" description="Helical" evidence="6">
    <location>
        <begin position="41"/>
        <end position="59"/>
    </location>
</feature>
<keyword evidence="4 6" id="KW-1133">Transmembrane helix</keyword>
<evidence type="ECO:0000313" key="8">
    <source>
        <dbReference type="EMBL" id="PQJ12535.1"/>
    </source>
</evidence>
<dbReference type="SUPFAM" id="SSF103481">
    <property type="entry name" value="Multidrug resistance efflux transporter EmrE"/>
    <property type="match status" value="2"/>
</dbReference>
<keyword evidence="2" id="KW-1003">Cell membrane</keyword>
<feature type="transmembrane region" description="Helical" evidence="6">
    <location>
        <begin position="98"/>
        <end position="118"/>
    </location>
</feature>
<feature type="domain" description="EamA" evidence="7">
    <location>
        <begin position="154"/>
        <end position="290"/>
    </location>
</feature>
<feature type="domain" description="EamA" evidence="7">
    <location>
        <begin position="11"/>
        <end position="143"/>
    </location>
</feature>
<evidence type="ECO:0000256" key="6">
    <source>
        <dbReference type="SAM" id="Phobius"/>
    </source>
</evidence>
<feature type="transmembrane region" description="Helical" evidence="6">
    <location>
        <begin position="251"/>
        <end position="267"/>
    </location>
</feature>
<dbReference type="InterPro" id="IPR050638">
    <property type="entry name" value="AA-Vitamin_Transporters"/>
</dbReference>
<dbReference type="AlphaFoldDB" id="A0A2S7T143"/>
<dbReference type="OrthoDB" id="6311298at2"/>
<proteinExistence type="predicted"/>
<keyword evidence="9" id="KW-1185">Reference proteome</keyword>
<evidence type="ECO:0000259" key="7">
    <source>
        <dbReference type="Pfam" id="PF00892"/>
    </source>
</evidence>
<dbReference type="RefSeq" id="WP_105037418.1">
    <property type="nucleotide sequence ID" value="NZ_PPSL01000001.1"/>
</dbReference>
<comment type="subcellular location">
    <subcellularLocation>
        <location evidence="1">Cell membrane</location>
        <topology evidence="1">Multi-pass membrane protein</topology>
    </subcellularLocation>
</comment>
<feature type="transmembrane region" description="Helical" evidence="6">
    <location>
        <begin position="12"/>
        <end position="29"/>
    </location>
</feature>
<evidence type="ECO:0000313" key="9">
    <source>
        <dbReference type="Proteomes" id="UP000239872"/>
    </source>
</evidence>